<evidence type="ECO:0000256" key="5">
    <source>
        <dbReference type="RuleBase" id="RU369102"/>
    </source>
</evidence>
<dbReference type="InterPro" id="IPR036282">
    <property type="entry name" value="Glutathione-S-Trfase_C_sf"/>
</dbReference>
<keyword evidence="5" id="KW-0963">Cytoplasm</keyword>
<dbReference type="InterPro" id="IPR010987">
    <property type="entry name" value="Glutathione-S-Trfase_C-like"/>
</dbReference>
<accession>A0A061GZZ5</accession>
<comment type="function">
    <text evidence="5">Is involved in the conjugation of reduced glutathione to a wide number of exogenous and endogenous hydrophobic electrophiles.</text>
</comment>
<dbReference type="InParanoid" id="A0A061GZZ5"/>
<dbReference type="SUPFAM" id="SSF52833">
    <property type="entry name" value="Thioredoxin-like"/>
    <property type="match status" value="1"/>
</dbReference>
<comment type="subcellular location">
    <subcellularLocation>
        <location evidence="5">Cytoplasm</location>
        <location evidence="5">Cytosol</location>
    </subcellularLocation>
</comment>
<dbReference type="PANTHER" id="PTHR11260:SF676">
    <property type="entry name" value="GLUTATHIONE S-TRANSFERASE U8"/>
    <property type="match status" value="1"/>
</dbReference>
<name>A0A061GZZ5_THECC</name>
<dbReference type="Pfam" id="PF02798">
    <property type="entry name" value="GST_N"/>
    <property type="match status" value="1"/>
</dbReference>
<evidence type="ECO:0000256" key="2">
    <source>
        <dbReference type="ARBA" id="ARBA00022679"/>
    </source>
</evidence>
<dbReference type="Proteomes" id="UP000026915">
    <property type="component" value="Chromosome 9"/>
</dbReference>
<dbReference type="GO" id="GO:0009407">
    <property type="term" value="P:toxin catabolic process"/>
    <property type="evidence" value="ECO:0007669"/>
    <property type="project" value="UniProtKB-ARBA"/>
</dbReference>
<evidence type="ECO:0000256" key="3">
    <source>
        <dbReference type="ARBA" id="ARBA00025743"/>
    </source>
</evidence>
<sequence>MQQVHRKIDKKTFQALELNPVRKKIPVLVHNGKPTVESPVILEYIDETRNNNPLLPQDPYERAMARFWAKFIGEKIQPTARKANLAEGKEREQAVGECCQQLEILENELHGRVFFGGDSIG</sequence>
<dbReference type="GO" id="GO:0005829">
    <property type="term" value="C:cytosol"/>
    <property type="evidence" value="ECO:0007669"/>
    <property type="project" value="UniProtKB-SubCell"/>
</dbReference>
<dbReference type="PROSITE" id="PS50404">
    <property type="entry name" value="GST_NTER"/>
    <property type="match status" value="1"/>
</dbReference>
<dbReference type="AlphaFoldDB" id="A0A061GZZ5"/>
<dbReference type="Gene3D" id="3.40.30.10">
    <property type="entry name" value="Glutaredoxin"/>
    <property type="match status" value="1"/>
</dbReference>
<dbReference type="PROSITE" id="PS50405">
    <property type="entry name" value="GST_CTER"/>
    <property type="match status" value="1"/>
</dbReference>
<dbReference type="OMA" id="YKRTHAR"/>
<keyword evidence="9" id="KW-1185">Reference proteome</keyword>
<gene>
    <name evidence="8" type="ORF">TCM_041734</name>
</gene>
<feature type="domain" description="GST N-terminal" evidence="6">
    <location>
        <begin position="1"/>
        <end position="53"/>
    </location>
</feature>
<dbReference type="eggNOG" id="KOG0406">
    <property type="taxonomic scope" value="Eukaryota"/>
</dbReference>
<dbReference type="GO" id="GO:0004364">
    <property type="term" value="F:glutathione transferase activity"/>
    <property type="evidence" value="ECO:0000318"/>
    <property type="project" value="GO_Central"/>
</dbReference>
<dbReference type="CDD" id="cd03185">
    <property type="entry name" value="GST_C_Tau"/>
    <property type="match status" value="1"/>
</dbReference>
<reference evidence="8 9" key="1">
    <citation type="journal article" date="2013" name="Genome Biol.">
        <title>The genome sequence of the most widely cultivated cacao type and its use to identify candidate genes regulating pod color.</title>
        <authorList>
            <person name="Motamayor J.C."/>
            <person name="Mockaitis K."/>
            <person name="Schmutz J."/>
            <person name="Haiminen N."/>
            <person name="Iii D.L."/>
            <person name="Cornejo O."/>
            <person name="Findley S.D."/>
            <person name="Zheng P."/>
            <person name="Utro F."/>
            <person name="Royaert S."/>
            <person name="Saski C."/>
            <person name="Jenkins J."/>
            <person name="Podicheti R."/>
            <person name="Zhao M."/>
            <person name="Scheffler B.E."/>
            <person name="Stack J.C."/>
            <person name="Feltus F.A."/>
            <person name="Mustiga G.M."/>
            <person name="Amores F."/>
            <person name="Phillips W."/>
            <person name="Marelli J.P."/>
            <person name="May G.D."/>
            <person name="Shapiro H."/>
            <person name="Ma J."/>
            <person name="Bustamante C.D."/>
            <person name="Schnell R.J."/>
            <person name="Main D."/>
            <person name="Gilbert D."/>
            <person name="Parida L."/>
            <person name="Kuhn D.N."/>
        </authorList>
    </citation>
    <scope>NUCLEOTIDE SEQUENCE [LARGE SCALE GENOMIC DNA]</scope>
    <source>
        <strain evidence="9">cv. Matina 1-6</strain>
    </source>
</reference>
<dbReference type="Gramene" id="EOY33894">
    <property type="protein sequence ID" value="EOY33894"/>
    <property type="gene ID" value="TCM_041734"/>
</dbReference>
<evidence type="ECO:0000313" key="8">
    <source>
        <dbReference type="EMBL" id="EOY33894.1"/>
    </source>
</evidence>
<dbReference type="InterPro" id="IPR036249">
    <property type="entry name" value="Thioredoxin-like_sf"/>
</dbReference>
<dbReference type="EMBL" id="CM001887">
    <property type="protein sequence ID" value="EOY33894.1"/>
    <property type="molecule type" value="Genomic_DNA"/>
</dbReference>
<dbReference type="GO" id="GO:0005737">
    <property type="term" value="C:cytoplasm"/>
    <property type="evidence" value="ECO:0000318"/>
    <property type="project" value="GO_Central"/>
</dbReference>
<evidence type="ECO:0000256" key="1">
    <source>
        <dbReference type="ARBA" id="ARBA00022575"/>
    </source>
</evidence>
<evidence type="ECO:0000256" key="4">
    <source>
        <dbReference type="ARBA" id="ARBA00047960"/>
    </source>
</evidence>
<dbReference type="InterPro" id="IPR045073">
    <property type="entry name" value="Omega/Tau-like"/>
</dbReference>
<feature type="domain" description="GST C-terminal" evidence="7">
    <location>
        <begin position="58"/>
        <end position="121"/>
    </location>
</feature>
<evidence type="ECO:0000259" key="6">
    <source>
        <dbReference type="PROSITE" id="PS50404"/>
    </source>
</evidence>
<evidence type="ECO:0000313" key="9">
    <source>
        <dbReference type="Proteomes" id="UP000026915"/>
    </source>
</evidence>
<dbReference type="InterPro" id="IPR045074">
    <property type="entry name" value="GST_C_Tau"/>
</dbReference>
<keyword evidence="1" id="KW-0216">Detoxification</keyword>
<dbReference type="HOGENOM" id="CLU_011226_19_1_1"/>
<organism evidence="8 9">
    <name type="scientific">Theobroma cacao</name>
    <name type="common">Cacao</name>
    <name type="synonym">Cocoa</name>
    <dbReference type="NCBI Taxonomy" id="3641"/>
    <lineage>
        <taxon>Eukaryota</taxon>
        <taxon>Viridiplantae</taxon>
        <taxon>Streptophyta</taxon>
        <taxon>Embryophyta</taxon>
        <taxon>Tracheophyta</taxon>
        <taxon>Spermatophyta</taxon>
        <taxon>Magnoliopsida</taxon>
        <taxon>eudicotyledons</taxon>
        <taxon>Gunneridae</taxon>
        <taxon>Pentapetalae</taxon>
        <taxon>rosids</taxon>
        <taxon>malvids</taxon>
        <taxon>Malvales</taxon>
        <taxon>Malvaceae</taxon>
        <taxon>Byttnerioideae</taxon>
        <taxon>Theobroma</taxon>
    </lineage>
</organism>
<dbReference type="Gene3D" id="1.20.1050.10">
    <property type="match status" value="1"/>
</dbReference>
<comment type="catalytic activity">
    <reaction evidence="4 5">
        <text>RX + glutathione = an S-substituted glutathione + a halide anion + H(+)</text>
        <dbReference type="Rhea" id="RHEA:16437"/>
        <dbReference type="ChEBI" id="CHEBI:15378"/>
        <dbReference type="ChEBI" id="CHEBI:16042"/>
        <dbReference type="ChEBI" id="CHEBI:17792"/>
        <dbReference type="ChEBI" id="CHEBI:57925"/>
        <dbReference type="ChEBI" id="CHEBI:90779"/>
        <dbReference type="EC" id="2.5.1.18"/>
    </reaction>
</comment>
<dbReference type="EC" id="2.5.1.18" evidence="5"/>
<protein>
    <recommendedName>
        <fullName evidence="5">Glutathione S-transferase</fullName>
        <ecNumber evidence="5">2.5.1.18</ecNumber>
    </recommendedName>
</protein>
<dbReference type="GO" id="GO:0006749">
    <property type="term" value="P:glutathione metabolic process"/>
    <property type="evidence" value="ECO:0000318"/>
    <property type="project" value="GO_Central"/>
</dbReference>
<keyword evidence="2 5" id="KW-0808">Transferase</keyword>
<comment type="similarity">
    <text evidence="3">Belongs to the GST superfamily. Tau family.</text>
</comment>
<dbReference type="SUPFAM" id="SSF47616">
    <property type="entry name" value="GST C-terminal domain-like"/>
    <property type="match status" value="1"/>
</dbReference>
<proteinExistence type="inferred from homology"/>
<evidence type="ECO:0000259" key="7">
    <source>
        <dbReference type="PROSITE" id="PS50405"/>
    </source>
</evidence>
<dbReference type="InterPro" id="IPR004045">
    <property type="entry name" value="Glutathione_S-Trfase_N"/>
</dbReference>
<dbReference type="PANTHER" id="PTHR11260">
    <property type="entry name" value="GLUTATHIONE S-TRANSFERASE, GST, SUPERFAMILY, GST DOMAIN CONTAINING"/>
    <property type="match status" value="1"/>
</dbReference>